<dbReference type="Proteomes" id="UP000466442">
    <property type="component" value="Unassembled WGS sequence"/>
</dbReference>
<dbReference type="Pfam" id="PF00076">
    <property type="entry name" value="RRM_1"/>
    <property type="match status" value="1"/>
</dbReference>
<name>A0A6A4J1F0_APOLU</name>
<keyword evidence="3" id="KW-1185">Reference proteome</keyword>
<dbReference type="Gene3D" id="3.30.70.330">
    <property type="match status" value="1"/>
</dbReference>
<sequence length="155" mass="18281">MSDHSSSSDLESFSNPRNQYDKSIQDRRVRFAEEPSFSKSYRSPIRRRYFNRNRTKTYPRRTMGSIHNFHASKSMFIYNISRYVDIKNLENLFRRAGTVAFFSVHLDRKGRVIGTGEIRYEEKRSVFNALATLQGMVVDGRKLDIRALGSKRDKW</sequence>
<dbReference type="InterPro" id="IPR000504">
    <property type="entry name" value="RRM_dom"/>
</dbReference>
<gene>
    <name evidence="2" type="ORF">GE061_007005</name>
</gene>
<evidence type="ECO:0000256" key="1">
    <source>
        <dbReference type="SAM" id="MobiDB-lite"/>
    </source>
</evidence>
<dbReference type="EMBL" id="WIXP02000015">
    <property type="protein sequence ID" value="KAF6198982.1"/>
    <property type="molecule type" value="Genomic_DNA"/>
</dbReference>
<dbReference type="InterPro" id="IPR012677">
    <property type="entry name" value="Nucleotide-bd_a/b_plait_sf"/>
</dbReference>
<protein>
    <submittedName>
        <fullName evidence="2">Uncharacterized protein</fullName>
    </submittedName>
</protein>
<dbReference type="AlphaFoldDB" id="A0A6A4J1F0"/>
<proteinExistence type="predicted"/>
<evidence type="ECO:0000313" key="2">
    <source>
        <dbReference type="EMBL" id="KAF6198982.1"/>
    </source>
</evidence>
<reference evidence="2" key="1">
    <citation type="journal article" date="2021" name="Mol. Ecol. Resour.">
        <title>Apolygus lucorum genome provides insights into omnivorousness and mesophyll feeding.</title>
        <authorList>
            <person name="Liu Y."/>
            <person name="Liu H."/>
            <person name="Wang H."/>
            <person name="Huang T."/>
            <person name="Liu B."/>
            <person name="Yang B."/>
            <person name="Yin L."/>
            <person name="Li B."/>
            <person name="Zhang Y."/>
            <person name="Zhang S."/>
            <person name="Jiang F."/>
            <person name="Zhang X."/>
            <person name="Ren Y."/>
            <person name="Wang B."/>
            <person name="Wang S."/>
            <person name="Lu Y."/>
            <person name="Wu K."/>
            <person name="Fan W."/>
            <person name="Wang G."/>
        </authorList>
    </citation>
    <scope>NUCLEOTIDE SEQUENCE</scope>
    <source>
        <strain evidence="2">12Hb</strain>
    </source>
</reference>
<organism evidence="2 3">
    <name type="scientific">Apolygus lucorum</name>
    <name type="common">Small green plant bug</name>
    <name type="synonym">Lygocoris lucorum</name>
    <dbReference type="NCBI Taxonomy" id="248454"/>
    <lineage>
        <taxon>Eukaryota</taxon>
        <taxon>Metazoa</taxon>
        <taxon>Ecdysozoa</taxon>
        <taxon>Arthropoda</taxon>
        <taxon>Hexapoda</taxon>
        <taxon>Insecta</taxon>
        <taxon>Pterygota</taxon>
        <taxon>Neoptera</taxon>
        <taxon>Paraneoptera</taxon>
        <taxon>Hemiptera</taxon>
        <taxon>Heteroptera</taxon>
        <taxon>Panheteroptera</taxon>
        <taxon>Cimicomorpha</taxon>
        <taxon>Miridae</taxon>
        <taxon>Mirini</taxon>
        <taxon>Apolygus</taxon>
    </lineage>
</organism>
<comment type="caution">
    <text evidence="2">The sequence shown here is derived from an EMBL/GenBank/DDBJ whole genome shotgun (WGS) entry which is preliminary data.</text>
</comment>
<dbReference type="OrthoDB" id="266020at2759"/>
<dbReference type="CDD" id="cd00590">
    <property type="entry name" value="RRM_SF"/>
    <property type="match status" value="1"/>
</dbReference>
<feature type="compositionally biased region" description="Low complexity" evidence="1">
    <location>
        <begin position="1"/>
        <end position="14"/>
    </location>
</feature>
<dbReference type="GO" id="GO:0003723">
    <property type="term" value="F:RNA binding"/>
    <property type="evidence" value="ECO:0007669"/>
    <property type="project" value="UniProtKB-UniRule"/>
</dbReference>
<dbReference type="InterPro" id="IPR035979">
    <property type="entry name" value="RBD_domain_sf"/>
</dbReference>
<dbReference type="SUPFAM" id="SSF54928">
    <property type="entry name" value="RNA-binding domain, RBD"/>
    <property type="match status" value="1"/>
</dbReference>
<accession>A0A6A4J1F0</accession>
<feature type="region of interest" description="Disordered" evidence="1">
    <location>
        <begin position="1"/>
        <end position="25"/>
    </location>
</feature>
<evidence type="ECO:0000313" key="3">
    <source>
        <dbReference type="Proteomes" id="UP000466442"/>
    </source>
</evidence>
<dbReference type="SMART" id="SM00360">
    <property type="entry name" value="RRM"/>
    <property type="match status" value="1"/>
</dbReference>
<dbReference type="PROSITE" id="PS50102">
    <property type="entry name" value="RRM"/>
    <property type="match status" value="1"/>
</dbReference>